<dbReference type="InterPro" id="IPR012659">
    <property type="entry name" value="CHP02444"/>
</dbReference>
<organism evidence="1 2">
    <name type="scientific">Zooshikella ganghwensis</name>
    <dbReference type="NCBI Taxonomy" id="202772"/>
    <lineage>
        <taxon>Bacteria</taxon>
        <taxon>Pseudomonadati</taxon>
        <taxon>Pseudomonadota</taxon>
        <taxon>Gammaproteobacteria</taxon>
        <taxon>Oceanospirillales</taxon>
        <taxon>Zooshikellaceae</taxon>
        <taxon>Zooshikella</taxon>
    </lineage>
</organism>
<gene>
    <name evidence="1" type="ORF">B9G39_02080</name>
</gene>
<evidence type="ECO:0000313" key="1">
    <source>
        <dbReference type="EMBL" id="RDH42325.1"/>
    </source>
</evidence>
<dbReference type="RefSeq" id="WP_094785850.1">
    <property type="nucleotide sequence ID" value="NZ_NDXW01000001.1"/>
</dbReference>
<sequence length="167" mass="20025">MLSPSIDNEFWSFAVAYYTPEKEQILLALQDDYGLDCCWLLFCVWLSQNNKVLPLPEDNPVYQHIKGWNKQIIEPIRRVRQRLKVPVVKYAITQGYKLRQQIKHLELWAENRFMYWLYCSAACYMETSEDKALLRHNIDCYIKHYAGLSTINRKLKKQLEQWLVLVH</sequence>
<dbReference type="NCBIfam" id="TIGR02444">
    <property type="entry name" value="TIGR02444 family protein"/>
    <property type="match status" value="1"/>
</dbReference>
<reference evidence="1 2" key="1">
    <citation type="submission" date="2017-04" db="EMBL/GenBank/DDBJ databases">
        <title>Draft genome sequence of Zooshikella ganghwensis VG4 isolated from Red Sea sediments.</title>
        <authorList>
            <person name="Rehman Z."/>
            <person name="Alam I."/>
            <person name="Kamau A."/>
            <person name="Bajic V."/>
            <person name="Leiknes T."/>
        </authorList>
    </citation>
    <scope>NUCLEOTIDE SEQUENCE [LARGE SCALE GENOMIC DNA]</scope>
    <source>
        <strain evidence="1 2">VG4</strain>
    </source>
</reference>
<dbReference type="Proteomes" id="UP000257039">
    <property type="component" value="Unassembled WGS sequence"/>
</dbReference>
<dbReference type="EMBL" id="NDXW01000001">
    <property type="protein sequence ID" value="RDH42325.1"/>
    <property type="molecule type" value="Genomic_DNA"/>
</dbReference>
<dbReference type="AlphaFoldDB" id="A0A4P9VGP7"/>
<evidence type="ECO:0000313" key="2">
    <source>
        <dbReference type="Proteomes" id="UP000257039"/>
    </source>
</evidence>
<protein>
    <submittedName>
        <fullName evidence="1">TIGR02444 family protein</fullName>
    </submittedName>
</protein>
<name>A0A4P9VGP7_9GAMM</name>
<keyword evidence="2" id="KW-1185">Reference proteome</keyword>
<proteinExistence type="predicted"/>
<comment type="caution">
    <text evidence="1">The sequence shown here is derived from an EMBL/GenBank/DDBJ whole genome shotgun (WGS) entry which is preliminary data.</text>
</comment>
<accession>A0A4P9VGP7</accession>
<dbReference type="Pfam" id="PF09523">
    <property type="entry name" value="DUF2390"/>
    <property type="match status" value="1"/>
</dbReference>